<sequence>MMLHCRCSKELGYNNDFSNSCKLKTSQSFFKTSCISLGFNGFPTQNSPKLLSFIDNSHLDHRNPRQSSTGSRFNLGFKIQCVSNTLGLPSKTSNFINGRKKKYGGTLPSVLRSLDSEADVGKTLDLYVGKLSPKELTVILKEQGCWERVMRVFDWMRSQKDFAPNVIHYNVVLRKLGRAQRWDELRLCWIEMAKDGVLPTNNTYSMLVDVYGKAGLVEESLLWIKHMRVRGIFPDEVTMSTIVKVLKDAGEFDRADRFYKDWCCGKIDLQGFELDDFNDIQSQSKLKSLSLKHFLSTELFKTGGRYLPSKGDVLEMENTVRKPQLTATFNTLIDLYGKAGRLHDAADVFSDMLKSGVAPDTITFNTLIHTCGSHGHLSEAEALVDKMEERGILPDTKTYNTLLSLHAQAGNVDAALQWYQKIRKVNLFPDVVTQRAVLHILCERQMVSEAETVIREIDRCNKHIDEHSVPDIVKMYVNAGLLEQARTMFEKCLVDGGLSSKTYAAIMDVYADKGLWAEAEDIFHSKRDSKGSKKDVSEYNVLIKAFGKAKLYEKAFSTFKSMRNFGTWPDECTYNSIIQMFSGGDLLDQAKEVLIQMKEAELKPHVQTFSAIIACYVRLGLLSDAIIVFQEMVKDGIKLNEVVYGVLINGFAEAGRTEEALYYYRMMVDDGITENQIILTSLIKAYSKGGYLKGAKEMYESLKQLEGGPDIVASNSMISLYADLGIVSEAKAIFDNLRQKGQADGITFALIMNLYKNMGMLDEAAEVAEEMIQAGLLTDCTSFTKVMACYATNGQLANCGELLYEMVTRKILPDASTFKVLFTVLKKGWMPSEAIQQLEASYQQGKPYARQAVIACVFSVVGLHAFAIESCEAFTEATNLDSFAYNAAMYAYTACGNTDKALNLFMRMQDEGFEPDIVTYINLVNCYGKSNMVEGVKRIYGQLKYQEIEANESLVNSIVNAYKNANRPDLAELVSQEMKFGFDLNSESEIELDSGEET</sequence>
<feature type="repeat" description="PPR" evidence="3">
    <location>
        <begin position="535"/>
        <end position="569"/>
    </location>
</feature>
<reference evidence="6" key="2">
    <citation type="submission" date="2025-08" db="UniProtKB">
        <authorList>
            <consortium name="RefSeq"/>
        </authorList>
    </citation>
    <scope>IDENTIFICATION</scope>
    <source>
        <tissue evidence="6">Leaf</tissue>
    </source>
</reference>
<dbReference type="PANTHER" id="PTHR47447:SF21">
    <property type="entry name" value="PENTACOTRIPEPTIDE-REPEAT REGION OF PRORP DOMAIN-CONTAINING PROTEIN"/>
    <property type="match status" value="1"/>
</dbReference>
<dbReference type="GeneID" id="110776116"/>
<dbReference type="InterPro" id="IPR002885">
    <property type="entry name" value="PPR_rpt"/>
</dbReference>
<evidence type="ECO:0000256" key="1">
    <source>
        <dbReference type="ARBA" id="ARBA00007626"/>
    </source>
</evidence>
<accession>A0A9R0JIS6</accession>
<feature type="repeat" description="PPR" evidence="3">
    <location>
        <begin position="165"/>
        <end position="199"/>
    </location>
</feature>
<name>A0A9R0JIS6_SPIOL</name>
<dbReference type="RefSeq" id="XP_021836366.1">
    <property type="nucleotide sequence ID" value="XM_021980674.2"/>
</dbReference>
<dbReference type="Pfam" id="PF17177">
    <property type="entry name" value="PPR_long"/>
    <property type="match status" value="1"/>
</dbReference>
<comment type="similarity">
    <text evidence="1">Belongs to the PPR family. P subfamily.</text>
</comment>
<dbReference type="NCBIfam" id="TIGR00756">
    <property type="entry name" value="PPR"/>
    <property type="match status" value="8"/>
</dbReference>
<dbReference type="OrthoDB" id="185373at2759"/>
<dbReference type="SUPFAM" id="SSF48452">
    <property type="entry name" value="TPR-like"/>
    <property type="match status" value="1"/>
</dbReference>
<feature type="repeat" description="PPR" evidence="3">
    <location>
        <begin position="570"/>
        <end position="604"/>
    </location>
</feature>
<feature type="repeat" description="PPR" evidence="3">
    <location>
        <begin position="325"/>
        <end position="359"/>
    </location>
</feature>
<dbReference type="Pfam" id="PF01535">
    <property type="entry name" value="PPR"/>
    <property type="match status" value="5"/>
</dbReference>
<proteinExistence type="inferred from homology"/>
<evidence type="ECO:0000256" key="2">
    <source>
        <dbReference type="ARBA" id="ARBA00022737"/>
    </source>
</evidence>
<evidence type="ECO:0000259" key="4">
    <source>
        <dbReference type="Pfam" id="PF17177"/>
    </source>
</evidence>
<evidence type="ECO:0000313" key="6">
    <source>
        <dbReference type="RefSeq" id="XP_021836366.1"/>
    </source>
</evidence>
<feature type="repeat" description="PPR" evidence="3">
    <location>
        <begin position="640"/>
        <end position="674"/>
    </location>
</feature>
<feature type="repeat" description="PPR" evidence="3">
    <location>
        <begin position="395"/>
        <end position="429"/>
    </location>
</feature>
<evidence type="ECO:0000313" key="5">
    <source>
        <dbReference type="Proteomes" id="UP000813463"/>
    </source>
</evidence>
<keyword evidence="2" id="KW-0677">Repeat</keyword>
<evidence type="ECO:0000256" key="3">
    <source>
        <dbReference type="PROSITE-ProRule" id="PRU00708"/>
    </source>
</evidence>
<reference evidence="5" key="1">
    <citation type="journal article" date="2021" name="Nat. Commun.">
        <title>Genomic analyses provide insights into spinach domestication and the genetic basis of agronomic traits.</title>
        <authorList>
            <person name="Cai X."/>
            <person name="Sun X."/>
            <person name="Xu C."/>
            <person name="Sun H."/>
            <person name="Wang X."/>
            <person name="Ge C."/>
            <person name="Zhang Z."/>
            <person name="Wang Q."/>
            <person name="Fei Z."/>
            <person name="Jiao C."/>
            <person name="Wang Q."/>
        </authorList>
    </citation>
    <scope>NUCLEOTIDE SEQUENCE [LARGE SCALE GENOMIC DNA]</scope>
    <source>
        <strain evidence="5">cv. Varoflay</strain>
    </source>
</reference>
<dbReference type="AlphaFoldDB" id="A0A9R0JIS6"/>
<feature type="repeat" description="PPR" evidence="3">
    <location>
        <begin position="200"/>
        <end position="234"/>
    </location>
</feature>
<keyword evidence="5" id="KW-1185">Reference proteome</keyword>
<feature type="repeat" description="PPR" evidence="3">
    <location>
        <begin position="605"/>
        <end position="639"/>
    </location>
</feature>
<dbReference type="Gene3D" id="1.25.40.10">
    <property type="entry name" value="Tetratricopeptide repeat domain"/>
    <property type="match status" value="7"/>
</dbReference>
<protein>
    <submittedName>
        <fullName evidence="6">Pentatricopeptide repeat-containing protein At1g73710</fullName>
    </submittedName>
</protein>
<feature type="repeat" description="PPR" evidence="3">
    <location>
        <begin position="360"/>
        <end position="394"/>
    </location>
</feature>
<dbReference type="PROSITE" id="PS51375">
    <property type="entry name" value="PPR"/>
    <property type="match status" value="11"/>
</dbReference>
<dbReference type="InterPro" id="IPR033443">
    <property type="entry name" value="PROP1-like_PPR_dom"/>
</dbReference>
<dbReference type="PANTHER" id="PTHR47447">
    <property type="entry name" value="OS03G0856100 PROTEIN"/>
    <property type="match status" value="1"/>
</dbReference>
<organism evidence="5 6">
    <name type="scientific">Spinacia oleracea</name>
    <name type="common">Spinach</name>
    <dbReference type="NCBI Taxonomy" id="3562"/>
    <lineage>
        <taxon>Eukaryota</taxon>
        <taxon>Viridiplantae</taxon>
        <taxon>Streptophyta</taxon>
        <taxon>Embryophyta</taxon>
        <taxon>Tracheophyta</taxon>
        <taxon>Spermatophyta</taxon>
        <taxon>Magnoliopsida</taxon>
        <taxon>eudicotyledons</taxon>
        <taxon>Gunneridae</taxon>
        <taxon>Pentapetalae</taxon>
        <taxon>Caryophyllales</taxon>
        <taxon>Chenopodiaceae</taxon>
        <taxon>Chenopodioideae</taxon>
        <taxon>Anserineae</taxon>
        <taxon>Spinacia</taxon>
    </lineage>
</organism>
<feature type="domain" description="PROP1-like PPR" evidence="4">
    <location>
        <begin position="537"/>
        <end position="662"/>
    </location>
</feature>
<dbReference type="KEGG" id="soe:110776116"/>
<gene>
    <name evidence="6" type="primary">LOC110776116</name>
</gene>
<feature type="repeat" description="PPR" evidence="3">
    <location>
        <begin position="744"/>
        <end position="778"/>
    </location>
</feature>
<dbReference type="Pfam" id="PF13041">
    <property type="entry name" value="PPR_2"/>
    <property type="match status" value="3"/>
</dbReference>
<dbReference type="InterPro" id="IPR011990">
    <property type="entry name" value="TPR-like_helical_dom_sf"/>
</dbReference>
<feature type="repeat" description="PPR" evidence="3">
    <location>
        <begin position="881"/>
        <end position="915"/>
    </location>
</feature>
<dbReference type="Proteomes" id="UP000813463">
    <property type="component" value="Chromosome 2"/>
</dbReference>